<gene>
    <name evidence="2" type="ORF">O181_044891</name>
</gene>
<proteinExistence type="predicted"/>
<evidence type="ECO:0000313" key="3">
    <source>
        <dbReference type="Proteomes" id="UP000765509"/>
    </source>
</evidence>
<accession>A0A9Q3DRA1</accession>
<sequence>MVGITKHGTFNEELFFKLNKDRNMTSLYFIHHNPSNKPQECAEELPTQPNLVDEVQEVNDSSDMVDEIHAEEADPTNGSRTNALTR</sequence>
<name>A0A9Q3DRA1_9BASI</name>
<protein>
    <submittedName>
        <fullName evidence="2">Uncharacterized protein</fullName>
    </submittedName>
</protein>
<comment type="caution">
    <text evidence="2">The sequence shown here is derived from an EMBL/GenBank/DDBJ whole genome shotgun (WGS) entry which is preliminary data.</text>
</comment>
<dbReference type="AlphaFoldDB" id="A0A9Q3DRA1"/>
<dbReference type="EMBL" id="AVOT02018347">
    <property type="protein sequence ID" value="MBW0505176.1"/>
    <property type="molecule type" value="Genomic_DNA"/>
</dbReference>
<dbReference type="Proteomes" id="UP000765509">
    <property type="component" value="Unassembled WGS sequence"/>
</dbReference>
<organism evidence="2 3">
    <name type="scientific">Austropuccinia psidii MF-1</name>
    <dbReference type="NCBI Taxonomy" id="1389203"/>
    <lineage>
        <taxon>Eukaryota</taxon>
        <taxon>Fungi</taxon>
        <taxon>Dikarya</taxon>
        <taxon>Basidiomycota</taxon>
        <taxon>Pucciniomycotina</taxon>
        <taxon>Pucciniomycetes</taxon>
        <taxon>Pucciniales</taxon>
        <taxon>Sphaerophragmiaceae</taxon>
        <taxon>Austropuccinia</taxon>
    </lineage>
</organism>
<keyword evidence="3" id="KW-1185">Reference proteome</keyword>
<evidence type="ECO:0000313" key="2">
    <source>
        <dbReference type="EMBL" id="MBW0505176.1"/>
    </source>
</evidence>
<evidence type="ECO:0000256" key="1">
    <source>
        <dbReference type="SAM" id="MobiDB-lite"/>
    </source>
</evidence>
<feature type="compositionally biased region" description="Polar residues" evidence="1">
    <location>
        <begin position="76"/>
        <end position="86"/>
    </location>
</feature>
<reference evidence="2" key="1">
    <citation type="submission" date="2021-03" db="EMBL/GenBank/DDBJ databases">
        <title>Draft genome sequence of rust myrtle Austropuccinia psidii MF-1, a brazilian biotype.</title>
        <authorList>
            <person name="Quecine M.C."/>
            <person name="Pachon D.M.R."/>
            <person name="Bonatelli M.L."/>
            <person name="Correr F.H."/>
            <person name="Franceschini L.M."/>
            <person name="Leite T.F."/>
            <person name="Margarido G.R.A."/>
            <person name="Almeida C.A."/>
            <person name="Ferrarezi J.A."/>
            <person name="Labate C.A."/>
        </authorList>
    </citation>
    <scope>NUCLEOTIDE SEQUENCE</scope>
    <source>
        <strain evidence="2">MF-1</strain>
    </source>
</reference>
<feature type="region of interest" description="Disordered" evidence="1">
    <location>
        <begin position="67"/>
        <end position="86"/>
    </location>
</feature>